<evidence type="ECO:0000313" key="2">
    <source>
        <dbReference type="EMBL" id="KRX39307.1"/>
    </source>
</evidence>
<protein>
    <submittedName>
        <fullName evidence="2">Uncharacterized protein</fullName>
    </submittedName>
</protein>
<dbReference type="EMBL" id="JYDJ01000236">
    <property type="protein sequence ID" value="KRX39307.1"/>
    <property type="molecule type" value="Genomic_DNA"/>
</dbReference>
<accession>A0A0V0TJW2</accession>
<dbReference type="AlphaFoldDB" id="A0A0V0TJW2"/>
<evidence type="ECO:0000313" key="3">
    <source>
        <dbReference type="Proteomes" id="UP000055048"/>
    </source>
</evidence>
<evidence type="ECO:0000256" key="1">
    <source>
        <dbReference type="SAM" id="MobiDB-lite"/>
    </source>
</evidence>
<organism evidence="2 3">
    <name type="scientific">Trichinella murrelli</name>
    <dbReference type="NCBI Taxonomy" id="144512"/>
    <lineage>
        <taxon>Eukaryota</taxon>
        <taxon>Metazoa</taxon>
        <taxon>Ecdysozoa</taxon>
        <taxon>Nematoda</taxon>
        <taxon>Enoplea</taxon>
        <taxon>Dorylaimia</taxon>
        <taxon>Trichinellida</taxon>
        <taxon>Trichinellidae</taxon>
        <taxon>Trichinella</taxon>
    </lineage>
</organism>
<comment type="caution">
    <text evidence="2">The sequence shown here is derived from an EMBL/GenBank/DDBJ whole genome shotgun (WGS) entry which is preliminary data.</text>
</comment>
<dbReference type="Proteomes" id="UP000055048">
    <property type="component" value="Unassembled WGS sequence"/>
</dbReference>
<keyword evidence="3" id="KW-1185">Reference proteome</keyword>
<name>A0A0V0TJW2_9BILA</name>
<reference evidence="2 3" key="1">
    <citation type="submission" date="2015-01" db="EMBL/GenBank/DDBJ databases">
        <title>Evolution of Trichinella species and genotypes.</title>
        <authorList>
            <person name="Korhonen P.K."/>
            <person name="Edoardo P."/>
            <person name="Giuseppe L.R."/>
            <person name="Gasser R.B."/>
        </authorList>
    </citation>
    <scope>NUCLEOTIDE SEQUENCE [LARGE SCALE GENOMIC DNA]</scope>
    <source>
        <strain evidence="2">ISS417</strain>
    </source>
</reference>
<gene>
    <name evidence="2" type="ORF">T05_15810</name>
</gene>
<proteinExistence type="predicted"/>
<sequence length="106" mass="11954">MFSHHHVIIIYKMSIKVFCKKVTQQLKIDFSNYLASCTQTTFSNATTCHVSQTNECTLTDDKAPFMAIVICIAQRWKPVKCRNAIGTGDTSSKHRTAEAHRRSSST</sequence>
<feature type="compositionally biased region" description="Basic and acidic residues" evidence="1">
    <location>
        <begin position="91"/>
        <end position="106"/>
    </location>
</feature>
<feature type="region of interest" description="Disordered" evidence="1">
    <location>
        <begin position="84"/>
        <end position="106"/>
    </location>
</feature>